<comment type="caution">
    <text evidence="1">The sequence shown here is derived from an EMBL/GenBank/DDBJ whole genome shotgun (WGS) entry which is preliminary data.</text>
</comment>
<organism evidence="1 2">
    <name type="scientific">Streptomyces varsoviensis</name>
    <dbReference type="NCBI Taxonomy" id="67373"/>
    <lineage>
        <taxon>Bacteria</taxon>
        <taxon>Bacillati</taxon>
        <taxon>Actinomycetota</taxon>
        <taxon>Actinomycetes</taxon>
        <taxon>Kitasatosporales</taxon>
        <taxon>Streptomycetaceae</taxon>
        <taxon>Streptomyces</taxon>
    </lineage>
</organism>
<dbReference type="Proteomes" id="UP000037020">
    <property type="component" value="Unassembled WGS sequence"/>
</dbReference>
<evidence type="ECO:0000313" key="1">
    <source>
        <dbReference type="EMBL" id="KOG87186.1"/>
    </source>
</evidence>
<reference evidence="1 2" key="1">
    <citation type="submission" date="2015-07" db="EMBL/GenBank/DDBJ databases">
        <authorList>
            <person name="Ju K.-S."/>
            <person name="Doroghazi J.R."/>
            <person name="Metcalf W.W."/>
        </authorList>
    </citation>
    <scope>NUCLEOTIDE SEQUENCE [LARGE SCALE GENOMIC DNA]</scope>
    <source>
        <strain evidence="1 2">NRRL B-3589</strain>
    </source>
</reference>
<accession>A0ABR5J1C2</accession>
<gene>
    <name evidence="1" type="ORF">ADK38_26845</name>
</gene>
<feature type="non-terminal residue" evidence="1">
    <location>
        <position position="87"/>
    </location>
</feature>
<sequence>MRDDAEGGGTEGGEPVGVELLIAVPDQPGVLPAAAGVLALHRLTVRAADLRTVPVPEELWAVPVPEGPRAVPVGEDLLAVRPPADPG</sequence>
<protein>
    <recommendedName>
        <fullName evidence="3">ACT domain-containing protein</fullName>
    </recommendedName>
</protein>
<proteinExistence type="predicted"/>
<dbReference type="EMBL" id="LGUT01002382">
    <property type="protein sequence ID" value="KOG87186.1"/>
    <property type="molecule type" value="Genomic_DNA"/>
</dbReference>
<evidence type="ECO:0008006" key="3">
    <source>
        <dbReference type="Google" id="ProtNLM"/>
    </source>
</evidence>
<keyword evidence="2" id="KW-1185">Reference proteome</keyword>
<evidence type="ECO:0000313" key="2">
    <source>
        <dbReference type="Proteomes" id="UP000037020"/>
    </source>
</evidence>
<name>A0ABR5J1C2_9ACTN</name>